<dbReference type="SUPFAM" id="SSF46689">
    <property type="entry name" value="Homeodomain-like"/>
    <property type="match status" value="1"/>
</dbReference>
<protein>
    <recommendedName>
        <fullName evidence="4">Homeobox domain-containing protein</fullName>
    </recommendedName>
</protein>
<feature type="compositionally biased region" description="Low complexity" evidence="3">
    <location>
        <begin position="116"/>
        <end position="126"/>
    </location>
</feature>
<reference evidence="5 6" key="1">
    <citation type="submission" date="2014-06" db="EMBL/GenBank/DDBJ databases">
        <title>Evolutionary Origins and Diversification of the Mycorrhizal Mutualists.</title>
        <authorList>
            <consortium name="DOE Joint Genome Institute"/>
            <consortium name="Mycorrhizal Genomics Consortium"/>
            <person name="Kohler A."/>
            <person name="Kuo A."/>
            <person name="Nagy L.G."/>
            <person name="Floudas D."/>
            <person name="Copeland A."/>
            <person name="Barry K.W."/>
            <person name="Cichocki N."/>
            <person name="Veneault-Fourrey C."/>
            <person name="LaButti K."/>
            <person name="Lindquist E.A."/>
            <person name="Lipzen A."/>
            <person name="Lundell T."/>
            <person name="Morin E."/>
            <person name="Murat C."/>
            <person name="Riley R."/>
            <person name="Ohm R."/>
            <person name="Sun H."/>
            <person name="Tunlid A."/>
            <person name="Henrissat B."/>
            <person name="Grigoriev I.V."/>
            <person name="Hibbett D.S."/>
            <person name="Martin F."/>
        </authorList>
    </citation>
    <scope>NUCLEOTIDE SEQUENCE [LARGE SCALE GENOMIC DNA]</scope>
    <source>
        <strain evidence="5 6">FD-325 SS-3</strain>
    </source>
</reference>
<dbReference type="PROSITE" id="PS50071">
    <property type="entry name" value="HOMEOBOX_2"/>
    <property type="match status" value="1"/>
</dbReference>
<dbReference type="AlphaFoldDB" id="A0A0C9SL59"/>
<comment type="subcellular location">
    <subcellularLocation>
        <location evidence="1 2">Nucleus</location>
    </subcellularLocation>
</comment>
<feature type="DNA-binding region" description="Homeobox" evidence="1">
    <location>
        <begin position="152"/>
        <end position="211"/>
    </location>
</feature>
<evidence type="ECO:0000256" key="2">
    <source>
        <dbReference type="RuleBase" id="RU000682"/>
    </source>
</evidence>
<name>A0A0C9SL59_PLICR</name>
<sequence length="522" mass="57357">MSNSRSSTPTPNLPQHTTPPPSFNPPTSLRPHTHENTPQYAPRGRHPYTAPTYSPPNPSTSTTYNPSTSALDQPEASTSRSVLRRRATPDEDNPSQPRRKRMRRDRSEGRSEGEGRSSLSDSSQGGIADNETEAERSQQSGLSPAAQPPLKKKRTRTLTTPHQSAVLHALLAESRFPTTAMREQVGKSIGLSARKVQIWFQNQRQKARRPRSQSDAPLTRPPQYGAFPNVPPSAMDPMSPSGPAGMEAYGAYPPSAFPRSMDSGSQLLGPGMPGSAPATQTRFMARGRELPFPSPQRAGPLSPTDTYGGAPRRYSDESPTVPYRLPHESRPHTSDMASRTLPPLSFDAPYPRGLPGPPPTSRSSFTSPTRPEFSHRRGLSGESPFAHQLPEHSRGMPSSYTLPPPVPMQPQPHWDPAPYGVSSRPATSWTRAPSSFRAPPVEGFAPPDREGTPVQRRPFESDTRRRTSSSSIPSAESMQIPAHRPRRYDPVRAAQEETSAARHYRRDSDDRPTSPTTRRRAS</sequence>
<feature type="compositionally biased region" description="Basic and acidic residues" evidence="3">
    <location>
        <begin position="447"/>
        <end position="465"/>
    </location>
</feature>
<keyword evidence="1 2" id="KW-0238">DNA-binding</keyword>
<feature type="compositionally biased region" description="Polar residues" evidence="3">
    <location>
        <begin position="1"/>
        <end position="10"/>
    </location>
</feature>
<feature type="region of interest" description="Disordered" evidence="3">
    <location>
        <begin position="1"/>
        <end position="162"/>
    </location>
</feature>
<dbReference type="InterPro" id="IPR001356">
    <property type="entry name" value="HD"/>
</dbReference>
<dbReference type="GO" id="GO:0005634">
    <property type="term" value="C:nucleus"/>
    <property type="evidence" value="ECO:0007669"/>
    <property type="project" value="UniProtKB-SubCell"/>
</dbReference>
<accession>A0A0C9SL59</accession>
<dbReference type="InterPro" id="IPR009057">
    <property type="entry name" value="Homeodomain-like_sf"/>
</dbReference>
<feature type="domain" description="Homeobox" evidence="4">
    <location>
        <begin position="150"/>
        <end position="210"/>
    </location>
</feature>
<feature type="compositionally biased region" description="Pro residues" evidence="3">
    <location>
        <begin position="402"/>
        <end position="415"/>
    </location>
</feature>
<dbReference type="Gene3D" id="1.10.10.60">
    <property type="entry name" value="Homeodomain-like"/>
    <property type="match status" value="1"/>
</dbReference>
<evidence type="ECO:0000313" key="5">
    <source>
        <dbReference type="EMBL" id="KII84916.1"/>
    </source>
</evidence>
<dbReference type="SMART" id="SM00389">
    <property type="entry name" value="HOX"/>
    <property type="match status" value="1"/>
</dbReference>
<dbReference type="PANTHER" id="PTHR46255:SF3">
    <property type="entry name" value="HOMEOBOX DOMAIN-CONTAINING PROTEIN"/>
    <property type="match status" value="1"/>
</dbReference>
<dbReference type="Pfam" id="PF00046">
    <property type="entry name" value="Homeodomain"/>
    <property type="match status" value="1"/>
</dbReference>
<gene>
    <name evidence="5" type="ORF">PLICRDRAFT_179242</name>
</gene>
<dbReference type="HOGENOM" id="CLU_033345_0_0_1"/>
<dbReference type="PANTHER" id="PTHR46255">
    <property type="entry name" value="SHORT STATURE HOMEOBOX"/>
    <property type="match status" value="1"/>
</dbReference>
<evidence type="ECO:0000313" key="6">
    <source>
        <dbReference type="Proteomes" id="UP000053263"/>
    </source>
</evidence>
<feature type="compositionally biased region" description="Basic and acidic residues" evidence="3">
    <location>
        <begin position="105"/>
        <end position="115"/>
    </location>
</feature>
<evidence type="ECO:0000259" key="4">
    <source>
        <dbReference type="PROSITE" id="PS50071"/>
    </source>
</evidence>
<proteinExistence type="predicted"/>
<feature type="compositionally biased region" description="Low complexity" evidence="3">
    <location>
        <begin position="361"/>
        <end position="371"/>
    </location>
</feature>
<keyword evidence="1 2" id="KW-0539">Nucleus</keyword>
<evidence type="ECO:0000256" key="1">
    <source>
        <dbReference type="PROSITE-ProRule" id="PRU00108"/>
    </source>
</evidence>
<feature type="compositionally biased region" description="Low complexity" evidence="3">
    <location>
        <begin position="59"/>
        <end position="70"/>
    </location>
</feature>
<dbReference type="GO" id="GO:1990837">
    <property type="term" value="F:sequence-specific double-stranded DNA binding"/>
    <property type="evidence" value="ECO:0007669"/>
    <property type="project" value="TreeGrafter"/>
</dbReference>
<dbReference type="Proteomes" id="UP000053263">
    <property type="component" value="Unassembled WGS sequence"/>
</dbReference>
<dbReference type="EMBL" id="KN832569">
    <property type="protein sequence ID" value="KII84916.1"/>
    <property type="molecule type" value="Genomic_DNA"/>
</dbReference>
<dbReference type="InterPro" id="IPR052631">
    <property type="entry name" value="Paired_homeobox_Bicoid"/>
</dbReference>
<feature type="region of interest" description="Disordered" evidence="3">
    <location>
        <begin position="202"/>
        <end position="522"/>
    </location>
</feature>
<dbReference type="GO" id="GO:0000981">
    <property type="term" value="F:DNA-binding transcription factor activity, RNA polymerase II-specific"/>
    <property type="evidence" value="ECO:0007669"/>
    <property type="project" value="TreeGrafter"/>
</dbReference>
<organism evidence="5 6">
    <name type="scientific">Plicaturopsis crispa FD-325 SS-3</name>
    <dbReference type="NCBI Taxonomy" id="944288"/>
    <lineage>
        <taxon>Eukaryota</taxon>
        <taxon>Fungi</taxon>
        <taxon>Dikarya</taxon>
        <taxon>Basidiomycota</taxon>
        <taxon>Agaricomycotina</taxon>
        <taxon>Agaricomycetes</taxon>
        <taxon>Agaricomycetidae</taxon>
        <taxon>Amylocorticiales</taxon>
        <taxon>Amylocorticiaceae</taxon>
        <taxon>Plicatura</taxon>
        <taxon>Plicaturopsis crispa</taxon>
    </lineage>
</organism>
<evidence type="ECO:0000256" key="3">
    <source>
        <dbReference type="SAM" id="MobiDB-lite"/>
    </source>
</evidence>
<keyword evidence="6" id="KW-1185">Reference proteome</keyword>
<feature type="compositionally biased region" description="Polar residues" evidence="3">
    <location>
        <begin position="424"/>
        <end position="433"/>
    </location>
</feature>
<dbReference type="OrthoDB" id="6159439at2759"/>
<dbReference type="CDD" id="cd00086">
    <property type="entry name" value="homeodomain"/>
    <property type="match status" value="1"/>
</dbReference>
<keyword evidence="1 2" id="KW-0371">Homeobox</keyword>